<sequence length="83" mass="9283">MEMHEEFAAANLEETQRLIKIAALLRGNDRGNRIVLRTSPYSSRQVKVQRRAEMNRQLGMSERNSTGCPVEEDGIGKPLAKAG</sequence>
<accession>A0A6H0DX64</accession>
<dbReference type="Proteomes" id="UP000321389">
    <property type="component" value="Chromosome"/>
</dbReference>
<keyword evidence="3" id="KW-1185">Reference proteome</keyword>
<evidence type="ECO:0000256" key="1">
    <source>
        <dbReference type="SAM" id="MobiDB-lite"/>
    </source>
</evidence>
<protein>
    <submittedName>
        <fullName evidence="2">Uncharacterized protein</fullName>
    </submittedName>
</protein>
<name>A0A6H0DX64_9HYPH</name>
<dbReference type="RefSeq" id="WP_167812850.1">
    <property type="nucleotide sequence ID" value="NZ_CP042301.2"/>
</dbReference>
<evidence type="ECO:0000313" key="3">
    <source>
        <dbReference type="Proteomes" id="UP000321389"/>
    </source>
</evidence>
<evidence type="ECO:0000313" key="2">
    <source>
        <dbReference type="EMBL" id="QIS94646.1"/>
    </source>
</evidence>
<feature type="region of interest" description="Disordered" evidence="1">
    <location>
        <begin position="54"/>
        <end position="83"/>
    </location>
</feature>
<reference evidence="2" key="1">
    <citation type="submission" date="2020-04" db="EMBL/GenBank/DDBJ databases">
        <title>Nitratireductor sp. nov. isolated from mangrove soil.</title>
        <authorList>
            <person name="Ye Y."/>
        </authorList>
    </citation>
    <scope>NUCLEOTIDE SEQUENCE</scope>
    <source>
        <strain evidence="2">SY7</strain>
    </source>
</reference>
<organism evidence="2 3">
    <name type="scientific">Nitratireductor mangrovi</name>
    <dbReference type="NCBI Taxonomy" id="2599600"/>
    <lineage>
        <taxon>Bacteria</taxon>
        <taxon>Pseudomonadati</taxon>
        <taxon>Pseudomonadota</taxon>
        <taxon>Alphaproteobacteria</taxon>
        <taxon>Hyphomicrobiales</taxon>
        <taxon>Phyllobacteriaceae</taxon>
        <taxon>Nitratireductor</taxon>
    </lineage>
</organism>
<proteinExistence type="predicted"/>
<dbReference type="EMBL" id="CP042301">
    <property type="protein sequence ID" value="QIS94646.1"/>
    <property type="molecule type" value="Genomic_DNA"/>
</dbReference>
<dbReference type="AlphaFoldDB" id="A0A6H0DX64"/>
<gene>
    <name evidence="2" type="ORF">FQ775_23885</name>
</gene>
<dbReference type="KEGG" id="niy:FQ775_23885"/>